<gene>
    <name evidence="3" type="ORF">CFF01_02010</name>
</gene>
<dbReference type="InterPro" id="IPR036526">
    <property type="entry name" value="C-N_Hydrolase_sf"/>
</dbReference>
<dbReference type="GO" id="GO:0016811">
    <property type="term" value="F:hydrolase activity, acting on carbon-nitrogen (but not peptide) bonds, in linear amides"/>
    <property type="evidence" value="ECO:0007669"/>
    <property type="project" value="InterPro"/>
</dbReference>
<name>A0AAC9TY22_9GAMM</name>
<dbReference type="PROSITE" id="PS50263">
    <property type="entry name" value="CN_HYDROLASE"/>
    <property type="match status" value="1"/>
</dbReference>
<dbReference type="InterPro" id="IPR045254">
    <property type="entry name" value="Nit1/2_C-N_Hydrolase"/>
</dbReference>
<dbReference type="KEGG" id="smav:CFF01_02010"/>
<dbReference type="PANTHER" id="PTHR23088">
    <property type="entry name" value="NITRILASE-RELATED"/>
    <property type="match status" value="1"/>
</dbReference>
<organism evidence="3 4">
    <name type="scientific">Shewanella marisflavi</name>
    <dbReference type="NCBI Taxonomy" id="260364"/>
    <lineage>
        <taxon>Bacteria</taxon>
        <taxon>Pseudomonadati</taxon>
        <taxon>Pseudomonadota</taxon>
        <taxon>Gammaproteobacteria</taxon>
        <taxon>Alteromonadales</taxon>
        <taxon>Shewanellaceae</taxon>
        <taxon>Shewanella</taxon>
    </lineage>
</organism>
<evidence type="ECO:0000313" key="4">
    <source>
        <dbReference type="Proteomes" id="UP000198233"/>
    </source>
</evidence>
<dbReference type="PANTHER" id="PTHR23088:SF27">
    <property type="entry name" value="DEAMINATED GLUTATHIONE AMIDASE"/>
    <property type="match status" value="1"/>
</dbReference>
<accession>A0AAC9TY22</accession>
<evidence type="ECO:0000313" key="3">
    <source>
        <dbReference type="EMBL" id="ASJ95457.1"/>
    </source>
</evidence>
<dbReference type="Gene3D" id="3.60.110.10">
    <property type="entry name" value="Carbon-nitrogen hydrolase"/>
    <property type="match status" value="1"/>
</dbReference>
<dbReference type="Pfam" id="PF00795">
    <property type="entry name" value="CN_hydrolase"/>
    <property type="match status" value="1"/>
</dbReference>
<proteinExistence type="predicted"/>
<dbReference type="InterPro" id="IPR003010">
    <property type="entry name" value="C-N_Hydrolase"/>
</dbReference>
<reference evidence="3 4" key="1">
    <citation type="submission" date="2017-06" db="EMBL/GenBank/DDBJ databases">
        <title>Complete genome sequence of Shewanella marisflavi EP1 associated with anaerobic 2,4-dinitrotoluene reduction and salt tolerance.</title>
        <authorList>
            <person name="Huang J."/>
        </authorList>
    </citation>
    <scope>NUCLEOTIDE SEQUENCE [LARGE SCALE GENOMIC DNA]</scope>
    <source>
        <strain evidence="3 4">EP1</strain>
    </source>
</reference>
<dbReference type="CDD" id="cd07572">
    <property type="entry name" value="nit"/>
    <property type="match status" value="1"/>
</dbReference>
<evidence type="ECO:0000259" key="2">
    <source>
        <dbReference type="PROSITE" id="PS50263"/>
    </source>
</evidence>
<dbReference type="EMBL" id="CP022272">
    <property type="protein sequence ID" value="ASJ95457.1"/>
    <property type="molecule type" value="Genomic_DNA"/>
</dbReference>
<dbReference type="Proteomes" id="UP000198233">
    <property type="component" value="Chromosome"/>
</dbReference>
<keyword evidence="1" id="KW-0378">Hydrolase</keyword>
<sequence length="284" mass="31525">MQVSLLQCQSGRDVEENLSFIREQLDALTIGEAPHLVVLPECCLLFGGHESQQLAHAGDDAASELKQALAAMAKQYGIYLVAGTIPILADDGRVYSRSYLFNDKGETLGHYDKLHLFDVDVDDGTKSYRESDTFCPGENITVVDTPFGKVGMAICYDIRFADLFRAMRLQGAEIIVLPAAFTRVTGRVHWLPLLQARAIETQCFVLAAAQWGEHNQGRRETWGHSCVIDPWGELVAVKPEGCGWLSTEISLDAIEKIRRNIPVVEHNRFAAPTLQAARQKETIK</sequence>
<dbReference type="SUPFAM" id="SSF56317">
    <property type="entry name" value="Carbon-nitrogen hydrolase"/>
    <property type="match status" value="1"/>
</dbReference>
<dbReference type="AlphaFoldDB" id="A0AAC9TY22"/>
<protein>
    <submittedName>
        <fullName evidence="3">Amidohydrolase</fullName>
    </submittedName>
</protein>
<dbReference type="RefSeq" id="WP_088903684.1">
    <property type="nucleotide sequence ID" value="NZ_CP022272.1"/>
</dbReference>
<evidence type="ECO:0000256" key="1">
    <source>
        <dbReference type="ARBA" id="ARBA00022801"/>
    </source>
</evidence>
<feature type="domain" description="CN hydrolase" evidence="2">
    <location>
        <begin position="1"/>
        <end position="251"/>
    </location>
</feature>